<keyword evidence="3" id="KW-1185">Reference proteome</keyword>
<accession>A0A067KTM8</accession>
<gene>
    <name evidence="2" type="ORF">JCGZ_05194</name>
</gene>
<feature type="region of interest" description="Disordered" evidence="1">
    <location>
        <begin position="71"/>
        <end position="118"/>
    </location>
</feature>
<dbReference type="AlphaFoldDB" id="A0A067KTM8"/>
<dbReference type="EMBL" id="KK914367">
    <property type="protein sequence ID" value="KDP38308.1"/>
    <property type="molecule type" value="Genomic_DNA"/>
</dbReference>
<organism evidence="2 3">
    <name type="scientific">Jatropha curcas</name>
    <name type="common">Barbados nut</name>
    <dbReference type="NCBI Taxonomy" id="180498"/>
    <lineage>
        <taxon>Eukaryota</taxon>
        <taxon>Viridiplantae</taxon>
        <taxon>Streptophyta</taxon>
        <taxon>Embryophyta</taxon>
        <taxon>Tracheophyta</taxon>
        <taxon>Spermatophyta</taxon>
        <taxon>Magnoliopsida</taxon>
        <taxon>eudicotyledons</taxon>
        <taxon>Gunneridae</taxon>
        <taxon>Pentapetalae</taxon>
        <taxon>rosids</taxon>
        <taxon>fabids</taxon>
        <taxon>Malpighiales</taxon>
        <taxon>Euphorbiaceae</taxon>
        <taxon>Crotonoideae</taxon>
        <taxon>Jatropheae</taxon>
        <taxon>Jatropha</taxon>
    </lineage>
</organism>
<protein>
    <submittedName>
        <fullName evidence="2">Uncharacterized protein</fullName>
    </submittedName>
</protein>
<reference evidence="2 3" key="1">
    <citation type="journal article" date="2014" name="PLoS ONE">
        <title>Global Analysis of Gene Expression Profiles in Physic Nut (Jatropha curcas L.) Seedlings Exposed to Salt Stress.</title>
        <authorList>
            <person name="Zhang L."/>
            <person name="Zhang C."/>
            <person name="Wu P."/>
            <person name="Chen Y."/>
            <person name="Li M."/>
            <person name="Jiang H."/>
            <person name="Wu G."/>
        </authorList>
    </citation>
    <scope>NUCLEOTIDE SEQUENCE [LARGE SCALE GENOMIC DNA]</scope>
    <source>
        <strain evidence="3">cv. GZQX0401</strain>
        <tissue evidence="2">Young leaves</tissue>
    </source>
</reference>
<feature type="region of interest" description="Disordered" evidence="1">
    <location>
        <begin position="1"/>
        <end position="29"/>
    </location>
</feature>
<evidence type="ECO:0000313" key="3">
    <source>
        <dbReference type="Proteomes" id="UP000027138"/>
    </source>
</evidence>
<evidence type="ECO:0000256" key="1">
    <source>
        <dbReference type="SAM" id="MobiDB-lite"/>
    </source>
</evidence>
<evidence type="ECO:0000313" key="2">
    <source>
        <dbReference type="EMBL" id="KDP38308.1"/>
    </source>
</evidence>
<name>A0A067KTM8_JATCU</name>
<dbReference type="Proteomes" id="UP000027138">
    <property type="component" value="Unassembled WGS sequence"/>
</dbReference>
<proteinExistence type="predicted"/>
<sequence length="153" mass="17115">MEEDLGEDGEGKVKEEDKGEGGEEDRSGICQNVFFIQRRKPSAASIFSPMPSSAAKRLGLQWPRNAYAFAGHPFGHRQASPSSKTREATSPRNRSISREHRPNNDEPANAGGEPASVGDLRMARRQRRYRSCCSGQSCILGIYRLFFMFFVFP</sequence>
<feature type="compositionally biased region" description="Basic and acidic residues" evidence="1">
    <location>
        <begin position="9"/>
        <end position="27"/>
    </location>
</feature>